<evidence type="ECO:0000313" key="16">
    <source>
        <dbReference type="EMBL" id="ODV94227.1"/>
    </source>
</evidence>
<evidence type="ECO:0000259" key="13">
    <source>
        <dbReference type="PROSITE" id="PS51192"/>
    </source>
</evidence>
<dbReference type="Pfam" id="PF00271">
    <property type="entry name" value="Helicase_C"/>
    <property type="match status" value="1"/>
</dbReference>
<dbReference type="GO" id="GO:0000384">
    <property type="term" value="F:first spliceosomal transesterification activity"/>
    <property type="evidence" value="ECO:0007669"/>
    <property type="project" value="EnsemblFungi"/>
</dbReference>
<dbReference type="PROSITE" id="PS51194">
    <property type="entry name" value="HELICASE_CTER"/>
    <property type="match status" value="1"/>
</dbReference>
<dbReference type="Gene3D" id="3.40.50.300">
    <property type="entry name" value="P-loop containing nucleotide triphosphate hydrolases"/>
    <property type="match status" value="2"/>
</dbReference>
<evidence type="ECO:0000313" key="17">
    <source>
        <dbReference type="Proteomes" id="UP000094236"/>
    </source>
</evidence>
<comment type="similarity">
    <text evidence="8">Belongs to the DEAD box helicase family. DDX23/PRP28 subfamily.</text>
</comment>
<proteinExistence type="inferred from homology"/>
<dbReference type="OrthoDB" id="196131at2759"/>
<dbReference type="Pfam" id="PF25430">
    <property type="entry name" value="DDX23"/>
    <property type="match status" value="1"/>
</dbReference>
<dbReference type="InterPro" id="IPR011545">
    <property type="entry name" value="DEAD/DEAH_box_helicase_dom"/>
</dbReference>
<accession>A0A1E4TR64</accession>
<evidence type="ECO:0000256" key="8">
    <source>
        <dbReference type="ARBA" id="ARBA00037954"/>
    </source>
</evidence>
<dbReference type="PROSITE" id="PS51195">
    <property type="entry name" value="Q_MOTIF"/>
    <property type="match status" value="1"/>
</dbReference>
<comment type="catalytic activity">
    <reaction evidence="10">
        <text>ATP + H2O = ADP + phosphate + H(+)</text>
        <dbReference type="Rhea" id="RHEA:13065"/>
        <dbReference type="ChEBI" id="CHEBI:15377"/>
        <dbReference type="ChEBI" id="CHEBI:15378"/>
        <dbReference type="ChEBI" id="CHEBI:30616"/>
        <dbReference type="ChEBI" id="CHEBI:43474"/>
        <dbReference type="ChEBI" id="CHEBI:456216"/>
        <dbReference type="EC" id="3.6.4.13"/>
    </reaction>
</comment>
<evidence type="ECO:0000259" key="14">
    <source>
        <dbReference type="PROSITE" id="PS51194"/>
    </source>
</evidence>
<dbReference type="PANTHER" id="PTHR47958">
    <property type="entry name" value="ATP-DEPENDENT RNA HELICASE DBP3"/>
    <property type="match status" value="1"/>
</dbReference>
<keyword evidence="3 12" id="KW-0547">Nucleotide-binding</keyword>
<dbReference type="Proteomes" id="UP000094236">
    <property type="component" value="Unassembled WGS sequence"/>
</dbReference>
<evidence type="ECO:0000256" key="11">
    <source>
        <dbReference type="PROSITE-ProRule" id="PRU00552"/>
    </source>
</evidence>
<dbReference type="PROSITE" id="PS00039">
    <property type="entry name" value="DEAD_ATP_HELICASE"/>
    <property type="match status" value="1"/>
</dbReference>
<feature type="domain" description="DEAD-box RNA helicase Q" evidence="15">
    <location>
        <begin position="94"/>
        <end position="122"/>
    </location>
</feature>
<dbReference type="EC" id="3.6.4.13" evidence="1"/>
<evidence type="ECO:0000256" key="4">
    <source>
        <dbReference type="ARBA" id="ARBA00022801"/>
    </source>
</evidence>
<dbReference type="GO" id="GO:0005682">
    <property type="term" value="C:U5 snRNP"/>
    <property type="evidence" value="ECO:0007669"/>
    <property type="project" value="EnsemblFungi"/>
</dbReference>
<dbReference type="InterPro" id="IPR057479">
    <property type="entry name" value="PRP28/DDX23-like_helical"/>
</dbReference>
<evidence type="ECO:0000256" key="2">
    <source>
        <dbReference type="ARBA" id="ARBA00022664"/>
    </source>
</evidence>
<dbReference type="InterPro" id="IPR001650">
    <property type="entry name" value="Helicase_C-like"/>
</dbReference>
<dbReference type="GO" id="GO:0000395">
    <property type="term" value="P:mRNA 5'-splice site recognition"/>
    <property type="evidence" value="ECO:0007669"/>
    <property type="project" value="EnsemblFungi"/>
</dbReference>
<evidence type="ECO:0000256" key="9">
    <source>
        <dbReference type="ARBA" id="ARBA00038719"/>
    </source>
</evidence>
<sequence length="510" mass="57573">SRKFEFDWDAEDDTLQDYNPIVMKKPSMKLYRASHVKNGAGAHGDDSELRHWSEKSLEEMTDRDWRILKEDFNITIKSNSGNSSGNSKVKPPLRSFDESSMPFEVLEILHSLKFTVPTAIQRAAIPIAIDNLDIIGIAETGSGKTLSFIVPILSNLLNLPPLDDMTQNDGPYVLVLAPTRELALQIEKEFKKFLIKLKEINHSYDLNCCSIIGGHSFEELIYKLKNGSEIIIATPGRLIDCIERKILVFNQCKYLVMDEADRMIDMGFEEQVNKILEMLPLSTPSIGEARRTTMMFTATMSSSIEKIAKNYLYKPNIVVIGDKSNIRGGGSGSGGGLVSVNRTADTISQEVEFISSDDKKFAKILQLLSSNKYKPPIIIFLNYKKTCEDLNFKLMKERFKSVTLHGSKSQEKREQAIQQIKNGEKDILIATDVAGRGIDINNVSLVINYQMAKTVEDYTHRIGRTGRAGKKGKAITFLNEDDDKDILYDLYKFLSNSKFTRIPEELKKNQ</sequence>
<dbReference type="SMART" id="SM00490">
    <property type="entry name" value="HELICc"/>
    <property type="match status" value="1"/>
</dbReference>
<evidence type="ECO:0000256" key="7">
    <source>
        <dbReference type="ARBA" id="ARBA00023187"/>
    </source>
</evidence>
<comment type="subunit">
    <text evidence="9">Component of the U5 snRNP complex.</text>
</comment>
<gene>
    <name evidence="16" type="ORF">PACTADRAFT_23618</name>
</gene>
<keyword evidence="7" id="KW-0508">mRNA splicing</keyword>
<dbReference type="STRING" id="669874.A0A1E4TR64"/>
<dbReference type="GO" id="GO:0016787">
    <property type="term" value="F:hydrolase activity"/>
    <property type="evidence" value="ECO:0007669"/>
    <property type="project" value="UniProtKB-KW"/>
</dbReference>
<evidence type="ECO:0000256" key="5">
    <source>
        <dbReference type="ARBA" id="ARBA00022806"/>
    </source>
</evidence>
<organism evidence="16 17">
    <name type="scientific">Pachysolen tannophilus NRRL Y-2460</name>
    <dbReference type="NCBI Taxonomy" id="669874"/>
    <lineage>
        <taxon>Eukaryota</taxon>
        <taxon>Fungi</taxon>
        <taxon>Dikarya</taxon>
        <taxon>Ascomycota</taxon>
        <taxon>Saccharomycotina</taxon>
        <taxon>Pichiomycetes</taxon>
        <taxon>Pachysolenaceae</taxon>
        <taxon>Pachysolen</taxon>
    </lineage>
</organism>
<dbReference type="SUPFAM" id="SSF52540">
    <property type="entry name" value="P-loop containing nucleoside triphosphate hydrolases"/>
    <property type="match status" value="1"/>
</dbReference>
<dbReference type="SMART" id="SM00487">
    <property type="entry name" value="DEXDc"/>
    <property type="match status" value="1"/>
</dbReference>
<feature type="non-terminal residue" evidence="16">
    <location>
        <position position="1"/>
    </location>
</feature>
<evidence type="ECO:0000256" key="12">
    <source>
        <dbReference type="RuleBase" id="RU000492"/>
    </source>
</evidence>
<dbReference type="InterPro" id="IPR014001">
    <property type="entry name" value="Helicase_ATP-bd"/>
</dbReference>
<feature type="domain" description="Helicase C-terminal" evidence="14">
    <location>
        <begin position="363"/>
        <end position="510"/>
    </location>
</feature>
<feature type="non-terminal residue" evidence="16">
    <location>
        <position position="510"/>
    </location>
</feature>
<protein>
    <recommendedName>
        <fullName evidence="1">RNA helicase</fullName>
        <ecNumber evidence="1">3.6.4.13</ecNumber>
    </recommendedName>
</protein>
<dbReference type="InterPro" id="IPR014014">
    <property type="entry name" value="RNA_helicase_DEAD_Q_motif"/>
</dbReference>
<keyword evidence="17" id="KW-1185">Reference proteome</keyword>
<dbReference type="AlphaFoldDB" id="A0A1E4TR64"/>
<evidence type="ECO:0000256" key="3">
    <source>
        <dbReference type="ARBA" id="ARBA00022741"/>
    </source>
</evidence>
<dbReference type="Pfam" id="PF00270">
    <property type="entry name" value="DEAD"/>
    <property type="match status" value="1"/>
</dbReference>
<dbReference type="InterPro" id="IPR027417">
    <property type="entry name" value="P-loop_NTPase"/>
</dbReference>
<keyword evidence="6 12" id="KW-0067">ATP-binding</keyword>
<dbReference type="EMBL" id="KV454016">
    <property type="protein sequence ID" value="ODV94227.1"/>
    <property type="molecule type" value="Genomic_DNA"/>
</dbReference>
<dbReference type="InterPro" id="IPR000629">
    <property type="entry name" value="RNA-helicase_DEAD-box_CS"/>
</dbReference>
<keyword evidence="5 12" id="KW-0347">Helicase</keyword>
<evidence type="ECO:0000256" key="1">
    <source>
        <dbReference type="ARBA" id="ARBA00012552"/>
    </source>
</evidence>
<evidence type="ECO:0000256" key="6">
    <source>
        <dbReference type="ARBA" id="ARBA00022840"/>
    </source>
</evidence>
<dbReference type="CDD" id="cd17945">
    <property type="entry name" value="DEADc_DDX23"/>
    <property type="match status" value="1"/>
</dbReference>
<dbReference type="GO" id="GO:0003723">
    <property type="term" value="F:RNA binding"/>
    <property type="evidence" value="ECO:0007669"/>
    <property type="project" value="EnsemblFungi"/>
</dbReference>
<dbReference type="PROSITE" id="PS51192">
    <property type="entry name" value="HELICASE_ATP_BIND_1"/>
    <property type="match status" value="1"/>
</dbReference>
<reference evidence="17" key="1">
    <citation type="submission" date="2016-05" db="EMBL/GenBank/DDBJ databases">
        <title>Comparative genomics of biotechnologically important yeasts.</title>
        <authorList>
            <consortium name="DOE Joint Genome Institute"/>
            <person name="Riley R."/>
            <person name="Haridas S."/>
            <person name="Wolfe K.H."/>
            <person name="Lopes M.R."/>
            <person name="Hittinger C.T."/>
            <person name="Goker M."/>
            <person name="Salamov A."/>
            <person name="Wisecaver J."/>
            <person name="Long T.M."/>
            <person name="Aerts A.L."/>
            <person name="Barry K."/>
            <person name="Choi C."/>
            <person name="Clum A."/>
            <person name="Coughlan A.Y."/>
            <person name="Deshpande S."/>
            <person name="Douglass A.P."/>
            <person name="Hanson S.J."/>
            <person name="Klenk H.-P."/>
            <person name="Labutti K."/>
            <person name="Lapidus A."/>
            <person name="Lindquist E."/>
            <person name="Lipzen A."/>
            <person name="Meier-Kolthoff J.P."/>
            <person name="Ohm R.A."/>
            <person name="Otillar R.P."/>
            <person name="Pangilinan J."/>
            <person name="Peng Y."/>
            <person name="Rokas A."/>
            <person name="Rosa C.A."/>
            <person name="Scheuner C."/>
            <person name="Sibirny A.A."/>
            <person name="Slot J.C."/>
            <person name="Stielow J.B."/>
            <person name="Sun H."/>
            <person name="Kurtzman C.P."/>
            <person name="Blackwell M."/>
            <person name="Grigoriev I.V."/>
            <person name="Jeffries T.W."/>
        </authorList>
    </citation>
    <scope>NUCLEOTIDE SEQUENCE [LARGE SCALE GENOMIC DNA]</scope>
    <source>
        <strain evidence="17">NRRL Y-2460</strain>
    </source>
</reference>
<dbReference type="GO" id="GO:0003724">
    <property type="term" value="F:RNA helicase activity"/>
    <property type="evidence" value="ECO:0007669"/>
    <property type="project" value="UniProtKB-EC"/>
</dbReference>
<evidence type="ECO:0000256" key="10">
    <source>
        <dbReference type="ARBA" id="ARBA00047984"/>
    </source>
</evidence>
<keyword evidence="2" id="KW-0507">mRNA processing</keyword>
<name>A0A1E4TR64_PACTA</name>
<feature type="domain" description="Helicase ATP-binding" evidence="13">
    <location>
        <begin position="125"/>
        <end position="318"/>
    </location>
</feature>
<dbReference type="CDD" id="cd18787">
    <property type="entry name" value="SF2_C_DEAD"/>
    <property type="match status" value="1"/>
</dbReference>
<dbReference type="GO" id="GO:0005524">
    <property type="term" value="F:ATP binding"/>
    <property type="evidence" value="ECO:0007669"/>
    <property type="project" value="UniProtKB-KW"/>
</dbReference>
<feature type="short sequence motif" description="Q motif" evidence="11">
    <location>
        <begin position="94"/>
        <end position="122"/>
    </location>
</feature>
<keyword evidence="4 12" id="KW-0378">Hydrolase</keyword>
<evidence type="ECO:0000259" key="15">
    <source>
        <dbReference type="PROSITE" id="PS51195"/>
    </source>
</evidence>